<name>A0A916NPU3_9FLAO</name>
<organism evidence="1 2">
    <name type="scientific">Parvicella tangerina</name>
    <dbReference type="NCBI Taxonomy" id="2829795"/>
    <lineage>
        <taxon>Bacteria</taxon>
        <taxon>Pseudomonadati</taxon>
        <taxon>Bacteroidota</taxon>
        <taxon>Flavobacteriia</taxon>
        <taxon>Flavobacteriales</taxon>
        <taxon>Parvicellaceae</taxon>
        <taxon>Parvicella</taxon>
    </lineage>
</organism>
<dbReference type="KEGG" id="ptan:CRYO30217_00401"/>
<dbReference type="AlphaFoldDB" id="A0A916NPU3"/>
<accession>A0A916NPU3</accession>
<proteinExistence type="predicted"/>
<reference evidence="1" key="1">
    <citation type="submission" date="2021-04" db="EMBL/GenBank/DDBJ databases">
        <authorList>
            <person name="Rodrigo-Torres L."/>
            <person name="Arahal R. D."/>
            <person name="Lucena T."/>
        </authorList>
    </citation>
    <scope>NUCLEOTIDE SEQUENCE</scope>
    <source>
        <strain evidence="1">AS29M-1</strain>
    </source>
</reference>
<keyword evidence="2" id="KW-1185">Reference proteome</keyword>
<protein>
    <submittedName>
        <fullName evidence="1">Uncharacterized protein</fullName>
    </submittedName>
</protein>
<sequence length="137" mass="15920">MPGEDEVMVNEAAPQISGFFYSEPFTLSTGRPGEPPTDFRRMLIYIDSYGSVYVFHSTKPVKKLYHKFTKSPDKFTEEYGSLEITRYGVIYLTTQPRNSMYGTFKYVGDLINENQFYIDYKATIDSKVALKVYLHKY</sequence>
<dbReference type="EMBL" id="OU015584">
    <property type="protein sequence ID" value="CAG5077485.1"/>
    <property type="molecule type" value="Genomic_DNA"/>
</dbReference>
<gene>
    <name evidence="1" type="ORF">CRYO30217_00401</name>
</gene>
<evidence type="ECO:0000313" key="2">
    <source>
        <dbReference type="Proteomes" id="UP000683507"/>
    </source>
</evidence>
<evidence type="ECO:0000313" key="1">
    <source>
        <dbReference type="EMBL" id="CAG5077485.1"/>
    </source>
</evidence>
<dbReference type="Proteomes" id="UP000683507">
    <property type="component" value="Chromosome"/>
</dbReference>